<feature type="region of interest" description="Disordered" evidence="1">
    <location>
        <begin position="329"/>
        <end position="411"/>
    </location>
</feature>
<dbReference type="Proteomes" id="UP000276133">
    <property type="component" value="Unassembled WGS sequence"/>
</dbReference>
<dbReference type="GO" id="GO:0008270">
    <property type="term" value="F:zinc ion binding"/>
    <property type="evidence" value="ECO:0007669"/>
    <property type="project" value="InterPro"/>
</dbReference>
<dbReference type="SUPFAM" id="SSF57756">
    <property type="entry name" value="Retrovirus zinc finger-like domains"/>
    <property type="match status" value="1"/>
</dbReference>
<dbReference type="InterPro" id="IPR036875">
    <property type="entry name" value="Znf_CCHC_sf"/>
</dbReference>
<gene>
    <name evidence="3" type="ORF">BpHYR1_017516</name>
</gene>
<comment type="caution">
    <text evidence="3">The sequence shown here is derived from an EMBL/GenBank/DDBJ whole genome shotgun (WGS) entry which is preliminary data.</text>
</comment>
<dbReference type="InterPro" id="IPR001878">
    <property type="entry name" value="Znf_CCHC"/>
</dbReference>
<sequence>MSLNKTNQNRRWIFKNSVKLNLKRLDKPISHKVLFNALDIVLNQVENDAITSIYNFSSNKVWIIEFNVVFDVAQIFDREININGTNFRLEDANKVPDLRRYCTFRFHFLPSDFENHRLETFFNAVRIDGLKIEHITEEKYKDKPERKNGVRRVRISFPKEVENIIGSLSGPTMMYGLKCLVSIVGQKQKCYFCDEEGHNIAKCLIKETLCEKCHQKGHLTQKCSIAEKLKSLERKKIDYNDLYIYQEETQSIIGADQKANDDNMMPKTPGYQPTNFNDIISQISTQELKTPVLEDTLVSRLNDFLPLCQSHVNVRSNDQNETETFFQTKNQIKGFSESDPNEKEFTEKESKKPLVVLENENDKPFESESNSSTAECSIQVDQSSNEDGQQTASQNSIEENLDQTRRQINQL</sequence>
<reference evidence="3 4" key="1">
    <citation type="journal article" date="2018" name="Sci. Rep.">
        <title>Genomic signatures of local adaptation to the degree of environmental predictability in rotifers.</title>
        <authorList>
            <person name="Franch-Gras L."/>
            <person name="Hahn C."/>
            <person name="Garcia-Roger E.M."/>
            <person name="Carmona M.J."/>
            <person name="Serra M."/>
            <person name="Gomez A."/>
        </authorList>
    </citation>
    <scope>NUCLEOTIDE SEQUENCE [LARGE SCALE GENOMIC DNA]</scope>
    <source>
        <strain evidence="3">HYR1</strain>
    </source>
</reference>
<dbReference type="SMART" id="SM00343">
    <property type="entry name" value="ZnF_C2HC"/>
    <property type="match status" value="2"/>
</dbReference>
<feature type="compositionally biased region" description="Basic and acidic residues" evidence="1">
    <location>
        <begin position="340"/>
        <end position="352"/>
    </location>
</feature>
<dbReference type="STRING" id="10195.A0A3M7T3T8"/>
<keyword evidence="4" id="KW-1185">Reference proteome</keyword>
<proteinExistence type="predicted"/>
<protein>
    <recommendedName>
        <fullName evidence="2">CCHC-type domain-containing protein</fullName>
    </recommendedName>
</protein>
<dbReference type="EMBL" id="REGN01000324">
    <property type="protein sequence ID" value="RNA42706.1"/>
    <property type="molecule type" value="Genomic_DNA"/>
</dbReference>
<dbReference type="Gene3D" id="4.10.60.10">
    <property type="entry name" value="Zinc finger, CCHC-type"/>
    <property type="match status" value="1"/>
</dbReference>
<dbReference type="GO" id="GO:0003676">
    <property type="term" value="F:nucleic acid binding"/>
    <property type="evidence" value="ECO:0007669"/>
    <property type="project" value="InterPro"/>
</dbReference>
<dbReference type="OrthoDB" id="3863715at2759"/>
<organism evidence="3 4">
    <name type="scientific">Brachionus plicatilis</name>
    <name type="common">Marine rotifer</name>
    <name type="synonym">Brachionus muelleri</name>
    <dbReference type="NCBI Taxonomy" id="10195"/>
    <lineage>
        <taxon>Eukaryota</taxon>
        <taxon>Metazoa</taxon>
        <taxon>Spiralia</taxon>
        <taxon>Gnathifera</taxon>
        <taxon>Rotifera</taxon>
        <taxon>Eurotatoria</taxon>
        <taxon>Monogononta</taxon>
        <taxon>Pseudotrocha</taxon>
        <taxon>Ploima</taxon>
        <taxon>Brachionidae</taxon>
        <taxon>Brachionus</taxon>
    </lineage>
</organism>
<evidence type="ECO:0000259" key="2">
    <source>
        <dbReference type="SMART" id="SM00343"/>
    </source>
</evidence>
<feature type="domain" description="CCHC-type" evidence="2">
    <location>
        <begin position="189"/>
        <end position="205"/>
    </location>
</feature>
<feature type="domain" description="CCHC-type" evidence="2">
    <location>
        <begin position="209"/>
        <end position="225"/>
    </location>
</feature>
<evidence type="ECO:0000313" key="3">
    <source>
        <dbReference type="EMBL" id="RNA42706.1"/>
    </source>
</evidence>
<accession>A0A3M7T3T8</accession>
<name>A0A3M7T3T8_BRAPC</name>
<dbReference type="AlphaFoldDB" id="A0A3M7T3T8"/>
<evidence type="ECO:0000313" key="4">
    <source>
        <dbReference type="Proteomes" id="UP000276133"/>
    </source>
</evidence>
<evidence type="ECO:0000256" key="1">
    <source>
        <dbReference type="SAM" id="MobiDB-lite"/>
    </source>
</evidence>
<feature type="compositionally biased region" description="Polar residues" evidence="1">
    <location>
        <begin position="367"/>
        <end position="398"/>
    </location>
</feature>